<dbReference type="Gene3D" id="1.10.238.10">
    <property type="entry name" value="EF-hand"/>
    <property type="match status" value="2"/>
</dbReference>
<dbReference type="Pfam" id="PF13499">
    <property type="entry name" value="EF-hand_7"/>
    <property type="match status" value="2"/>
</dbReference>
<keyword evidence="5" id="KW-0479">Metal-binding</keyword>
<feature type="region of interest" description="Disordered" evidence="13">
    <location>
        <begin position="134"/>
        <end position="235"/>
    </location>
</feature>
<dbReference type="PANTHER" id="PTHR21551">
    <property type="entry name" value="TOPOISOMERASE II-ASSOCIATED PROTEIN PAT1"/>
    <property type="match status" value="1"/>
</dbReference>
<comment type="subcellular location">
    <subcellularLocation>
        <location evidence="1">Cytoplasm</location>
        <location evidence="1">P-body</location>
    </subcellularLocation>
</comment>
<keyword evidence="9" id="KW-0131">Cell cycle</keyword>
<dbReference type="GO" id="GO:0000932">
    <property type="term" value="C:P-body"/>
    <property type="evidence" value="ECO:0007669"/>
    <property type="project" value="UniProtKB-SubCell"/>
</dbReference>
<evidence type="ECO:0000259" key="14">
    <source>
        <dbReference type="PROSITE" id="PS50222"/>
    </source>
</evidence>
<evidence type="ECO:0000256" key="2">
    <source>
        <dbReference type="ARBA" id="ARBA00005253"/>
    </source>
</evidence>
<keyword evidence="3" id="KW-0963">Cytoplasm</keyword>
<comment type="caution">
    <text evidence="15">The sequence shown here is derived from an EMBL/GenBank/DDBJ whole genome shotgun (WGS) entry which is preliminary data.</text>
</comment>
<evidence type="ECO:0000256" key="8">
    <source>
        <dbReference type="ARBA" id="ARBA00022837"/>
    </source>
</evidence>
<dbReference type="PROSITE" id="PS00018">
    <property type="entry name" value="EF_HAND_1"/>
    <property type="match status" value="3"/>
</dbReference>
<evidence type="ECO:0000256" key="9">
    <source>
        <dbReference type="ARBA" id="ARBA00023306"/>
    </source>
</evidence>
<dbReference type="GO" id="GO:0003723">
    <property type="term" value="F:RNA binding"/>
    <property type="evidence" value="ECO:0007669"/>
    <property type="project" value="TreeGrafter"/>
</dbReference>
<evidence type="ECO:0000256" key="3">
    <source>
        <dbReference type="ARBA" id="ARBA00022490"/>
    </source>
</evidence>
<feature type="domain" description="EF-hand" evidence="14">
    <location>
        <begin position="740"/>
        <end position="775"/>
    </location>
</feature>
<dbReference type="GO" id="GO:0005509">
    <property type="term" value="F:calcium ion binding"/>
    <property type="evidence" value="ECO:0007669"/>
    <property type="project" value="InterPro"/>
</dbReference>
<evidence type="ECO:0000256" key="5">
    <source>
        <dbReference type="ARBA" id="ARBA00022723"/>
    </source>
</evidence>
<feature type="domain" description="EF-hand" evidence="14">
    <location>
        <begin position="667"/>
        <end position="702"/>
    </location>
</feature>
<evidence type="ECO:0000256" key="6">
    <source>
        <dbReference type="ARBA" id="ARBA00022737"/>
    </source>
</evidence>
<dbReference type="PROSITE" id="PS50222">
    <property type="entry name" value="EF_HAND_2"/>
    <property type="match status" value="4"/>
</dbReference>
<dbReference type="EMBL" id="JASFZW010000001">
    <property type="protein sequence ID" value="KAK2080813.1"/>
    <property type="molecule type" value="Genomic_DNA"/>
</dbReference>
<evidence type="ECO:0000313" key="15">
    <source>
        <dbReference type="EMBL" id="KAK2080813.1"/>
    </source>
</evidence>
<evidence type="ECO:0000256" key="7">
    <source>
        <dbReference type="ARBA" id="ARBA00022776"/>
    </source>
</evidence>
<reference evidence="15" key="1">
    <citation type="submission" date="2021-01" db="EMBL/GenBank/DDBJ databases">
        <authorList>
            <person name="Eckstrom K.M.E."/>
        </authorList>
    </citation>
    <scope>NUCLEOTIDE SEQUENCE</scope>
    <source>
        <strain evidence="15">UVCC 0001</strain>
    </source>
</reference>
<dbReference type="AlphaFoldDB" id="A0AAD9ILZ4"/>
<evidence type="ECO:0000256" key="12">
    <source>
        <dbReference type="ARBA" id="ARBA00041736"/>
    </source>
</evidence>
<dbReference type="InterPro" id="IPR002048">
    <property type="entry name" value="EF_hand_dom"/>
</dbReference>
<keyword evidence="7" id="KW-0498">Mitosis</keyword>
<accession>A0AAD9ILZ4</accession>
<comment type="function">
    <text evidence="10">This calcium-binding protein is found in the basal body complexes (the functional homolog of the centrosome in animal cell). In mitotic cells it is specifically associated with the poles of the mitotic spindles at the sites of the duplicated basal body complexes.</text>
</comment>
<feature type="compositionally biased region" description="Low complexity" evidence="13">
    <location>
        <begin position="178"/>
        <end position="191"/>
    </location>
</feature>
<evidence type="ECO:0000256" key="10">
    <source>
        <dbReference type="ARBA" id="ARBA00037153"/>
    </source>
</evidence>
<dbReference type="SMART" id="SM00054">
    <property type="entry name" value="EFh"/>
    <property type="match status" value="4"/>
</dbReference>
<gene>
    <name evidence="15" type="ORF">QBZ16_000667</name>
</gene>
<dbReference type="GO" id="GO:0051301">
    <property type="term" value="P:cell division"/>
    <property type="evidence" value="ECO:0007669"/>
    <property type="project" value="UniProtKB-KW"/>
</dbReference>
<feature type="compositionally biased region" description="Acidic residues" evidence="13">
    <location>
        <begin position="46"/>
        <end position="73"/>
    </location>
</feature>
<evidence type="ECO:0000256" key="11">
    <source>
        <dbReference type="ARBA" id="ARBA00039772"/>
    </source>
</evidence>
<sequence length="775" mass="83695">MARPSDDEGFVGATLVGEESGAPENFDASAYSFFGGPSTDALGLEGELEAGLDAPPEEDPLIFAGDDDLLDDFGKEEEDEDLSLAGLFKKSGKEMDDLGMSEGAMDKPAGLHLEDLLSKPSGGSMALGSLLASGSGEAFYTPSPPASQRSSAFGGYAARPPPSSAHFPSLGAEPQPQAAGADARPVPAAGAQRQRAPLHVISQRLQGVRLDGRGAPGGRGPGPRPHQGPRPRRYRSQYMTDDEVDAILYSQWRGLQQGPPYTEDYYFQGFVYKYYHRRNQRLFAPDTVRELAPTEKLSGDQVSYVDLEGLGRVPFSNIRRPRPLMDVPADDSEAAVGGKPDRRRRLDQEPLLAARIMIEDCNCLVLDVQDIHRIFIAAANAPLPDEMALRSRRRLLLDGLAASLRLPEEPAGEKGADTVFCRLMLLRKGRVLAARVLEERQRPVPSAPSPPNLLLLWAVLRNASLLWPATAAGADEVAASVRVAAAAAALIAALPSAQHVAHAAVALAAGLGEGALPALEAPGEVRGAVGAPRLPWLGDVALALARRGAEARLPGPAKADDAPPLLAARKVWSGAYVSLSAALREQLPSLGPELREPLSAATGLSAQSYRRAVTNARRDRKAGPRVGLTEEQRQEIREAFDLFDTDGSGTIDVRELKVAMRALGFQPKKEEIKKLVADFDKDGSGMIDYEEFLAVMTTKMGERDSKEEMIKAFRLFDDDETGKISFKNLKRVAKELGENITDEELQEMIDEADRDGDGEVNEEEFFRIMKKTSLF</sequence>
<evidence type="ECO:0000313" key="16">
    <source>
        <dbReference type="Proteomes" id="UP001255856"/>
    </source>
</evidence>
<feature type="domain" description="EF-hand" evidence="14">
    <location>
        <begin position="631"/>
        <end position="666"/>
    </location>
</feature>
<dbReference type="CDD" id="cd00051">
    <property type="entry name" value="EFh"/>
    <property type="match status" value="2"/>
</dbReference>
<feature type="region of interest" description="Disordered" evidence="13">
    <location>
        <begin position="45"/>
        <end position="73"/>
    </location>
</feature>
<keyword evidence="6" id="KW-0677">Repeat</keyword>
<dbReference type="PROSITE" id="PS00039">
    <property type="entry name" value="DEAD_ATP_HELICASE"/>
    <property type="match status" value="1"/>
</dbReference>
<keyword evidence="8" id="KW-0106">Calcium</keyword>
<keyword evidence="4" id="KW-0132">Cell division</keyword>
<keyword evidence="16" id="KW-1185">Reference proteome</keyword>
<dbReference type="SUPFAM" id="SSF47473">
    <property type="entry name" value="EF-hand"/>
    <property type="match status" value="1"/>
</dbReference>
<name>A0AAD9ILZ4_PROWI</name>
<protein>
    <recommendedName>
        <fullName evidence="11">Caltractin</fullName>
    </recommendedName>
    <alternativeName>
        <fullName evidence="12">Centrin</fullName>
    </alternativeName>
</protein>
<feature type="domain" description="EF-hand" evidence="14">
    <location>
        <begin position="704"/>
        <end position="739"/>
    </location>
</feature>
<dbReference type="InterPro" id="IPR000629">
    <property type="entry name" value="RNA-helicase_DEAD-box_CS"/>
</dbReference>
<dbReference type="FunFam" id="1.10.238.10:FF:000077">
    <property type="entry name" value="Centrin 1"/>
    <property type="match status" value="1"/>
</dbReference>
<dbReference type="PANTHER" id="PTHR21551:SF0">
    <property type="entry name" value="PROTEIN ASSOCIATED WITH TOPO II RELATED-1, ISOFORM A"/>
    <property type="match status" value="1"/>
</dbReference>
<organism evidence="15 16">
    <name type="scientific">Prototheca wickerhamii</name>
    <dbReference type="NCBI Taxonomy" id="3111"/>
    <lineage>
        <taxon>Eukaryota</taxon>
        <taxon>Viridiplantae</taxon>
        <taxon>Chlorophyta</taxon>
        <taxon>core chlorophytes</taxon>
        <taxon>Trebouxiophyceae</taxon>
        <taxon>Chlorellales</taxon>
        <taxon>Chlorellaceae</taxon>
        <taxon>Prototheca</taxon>
    </lineage>
</organism>
<dbReference type="Proteomes" id="UP001255856">
    <property type="component" value="Unassembled WGS sequence"/>
</dbReference>
<proteinExistence type="inferred from homology"/>
<dbReference type="InterPro" id="IPR018247">
    <property type="entry name" value="EF_Hand_1_Ca_BS"/>
</dbReference>
<feature type="region of interest" description="Disordered" evidence="13">
    <location>
        <begin position="323"/>
        <end position="342"/>
    </location>
</feature>
<dbReference type="GO" id="GO:0033962">
    <property type="term" value="P:P-body assembly"/>
    <property type="evidence" value="ECO:0007669"/>
    <property type="project" value="TreeGrafter"/>
</dbReference>
<dbReference type="InterPro" id="IPR039900">
    <property type="entry name" value="Pat1-like"/>
</dbReference>
<evidence type="ECO:0000256" key="1">
    <source>
        <dbReference type="ARBA" id="ARBA00004201"/>
    </source>
</evidence>
<evidence type="ECO:0000256" key="13">
    <source>
        <dbReference type="SAM" id="MobiDB-lite"/>
    </source>
</evidence>
<dbReference type="InterPro" id="IPR011992">
    <property type="entry name" value="EF-hand-dom_pair"/>
</dbReference>
<dbReference type="FunFam" id="1.10.238.10:FF:000070">
    <property type="entry name" value="Centrin-1"/>
    <property type="match status" value="1"/>
</dbReference>
<feature type="region of interest" description="Disordered" evidence="13">
    <location>
        <begin position="1"/>
        <end position="22"/>
    </location>
</feature>
<evidence type="ECO:0000256" key="4">
    <source>
        <dbReference type="ARBA" id="ARBA00022618"/>
    </source>
</evidence>
<dbReference type="GO" id="GO:0000290">
    <property type="term" value="P:deadenylation-dependent decapping of nuclear-transcribed mRNA"/>
    <property type="evidence" value="ECO:0007669"/>
    <property type="project" value="InterPro"/>
</dbReference>
<comment type="similarity">
    <text evidence="2">Belongs to the centrin family.</text>
</comment>